<organism evidence="1">
    <name type="scientific">Tanacetum cinerariifolium</name>
    <name type="common">Dalmatian daisy</name>
    <name type="synonym">Chrysanthemum cinerariifolium</name>
    <dbReference type="NCBI Taxonomy" id="118510"/>
    <lineage>
        <taxon>Eukaryota</taxon>
        <taxon>Viridiplantae</taxon>
        <taxon>Streptophyta</taxon>
        <taxon>Embryophyta</taxon>
        <taxon>Tracheophyta</taxon>
        <taxon>Spermatophyta</taxon>
        <taxon>Magnoliopsida</taxon>
        <taxon>eudicotyledons</taxon>
        <taxon>Gunneridae</taxon>
        <taxon>Pentapetalae</taxon>
        <taxon>asterids</taxon>
        <taxon>campanulids</taxon>
        <taxon>Asterales</taxon>
        <taxon>Asteraceae</taxon>
        <taxon>Asteroideae</taxon>
        <taxon>Anthemideae</taxon>
        <taxon>Anthemidinae</taxon>
        <taxon>Tanacetum</taxon>
    </lineage>
</organism>
<comment type="caution">
    <text evidence="1">The sequence shown here is derived from an EMBL/GenBank/DDBJ whole genome shotgun (WGS) entry which is preliminary data.</text>
</comment>
<feature type="non-terminal residue" evidence="1">
    <location>
        <position position="1"/>
    </location>
</feature>
<keyword evidence="1" id="KW-0808">Transferase</keyword>
<dbReference type="PANTHER" id="PTHR46148:SF59">
    <property type="entry name" value="NUCLEOTIDYLTRANSFERASE, RIBONUCLEASE H"/>
    <property type="match status" value="1"/>
</dbReference>
<evidence type="ECO:0000313" key="1">
    <source>
        <dbReference type="EMBL" id="GFD12100.1"/>
    </source>
</evidence>
<protein>
    <submittedName>
        <fullName evidence="1">Reverse transcriptase domain-containing protein</fullName>
    </submittedName>
</protein>
<dbReference type="EMBL" id="BKCJ011263454">
    <property type="protein sequence ID" value="GFD12100.1"/>
    <property type="molecule type" value="Genomic_DNA"/>
</dbReference>
<dbReference type="AlphaFoldDB" id="A0A699TQL2"/>
<keyword evidence="1" id="KW-0548">Nucleotidyltransferase</keyword>
<gene>
    <name evidence="1" type="ORF">Tci_884069</name>
</gene>
<keyword evidence="1" id="KW-0695">RNA-directed DNA polymerase</keyword>
<name>A0A699TQL2_TANCI</name>
<sequence length="93" mass="11178">NDDVVIPLDEVQLDDKLHFVEKPEEIIDREMELPDKLRKIHDTFHVSNLKRCFMNDDVVIPLDEVQLDDKLHFDEKPEEIIDREVKRLKIKDM</sequence>
<dbReference type="GO" id="GO:0003964">
    <property type="term" value="F:RNA-directed DNA polymerase activity"/>
    <property type="evidence" value="ECO:0007669"/>
    <property type="project" value="UniProtKB-KW"/>
</dbReference>
<accession>A0A699TQL2</accession>
<feature type="non-terminal residue" evidence="1">
    <location>
        <position position="93"/>
    </location>
</feature>
<proteinExistence type="predicted"/>
<dbReference type="PANTHER" id="PTHR46148">
    <property type="entry name" value="CHROMO DOMAIN-CONTAINING PROTEIN"/>
    <property type="match status" value="1"/>
</dbReference>
<reference evidence="1" key="1">
    <citation type="journal article" date="2019" name="Sci. Rep.">
        <title>Draft genome of Tanacetum cinerariifolium, the natural source of mosquito coil.</title>
        <authorList>
            <person name="Yamashiro T."/>
            <person name="Shiraishi A."/>
            <person name="Satake H."/>
            <person name="Nakayama K."/>
        </authorList>
    </citation>
    <scope>NUCLEOTIDE SEQUENCE</scope>
</reference>